<dbReference type="EMBL" id="JAYGJQ010000001">
    <property type="protein sequence ID" value="MEA9354744.1"/>
    <property type="molecule type" value="Genomic_DNA"/>
</dbReference>
<keyword evidence="3" id="KW-1185">Reference proteome</keyword>
<dbReference type="Proteomes" id="UP001302274">
    <property type="component" value="Unassembled WGS sequence"/>
</dbReference>
<feature type="transmembrane region" description="Helical" evidence="1">
    <location>
        <begin position="64"/>
        <end position="83"/>
    </location>
</feature>
<accession>A0ABU5VNX9</accession>
<keyword evidence="1" id="KW-0812">Transmembrane</keyword>
<evidence type="ECO:0000313" key="3">
    <source>
        <dbReference type="Proteomes" id="UP001302274"/>
    </source>
</evidence>
<feature type="transmembrane region" description="Helical" evidence="1">
    <location>
        <begin position="95"/>
        <end position="112"/>
    </location>
</feature>
<reference evidence="2 3" key="1">
    <citation type="submission" date="2023-11" db="EMBL/GenBank/DDBJ databases">
        <title>A Novel Polar Bacteriovorax (B. antarcticus) Isolated from the Biocrust in Antarctica.</title>
        <authorList>
            <person name="Mun W."/>
            <person name="Choi S.Y."/>
            <person name="Mitchell R.J."/>
        </authorList>
    </citation>
    <scope>NUCLEOTIDE SEQUENCE [LARGE SCALE GENOMIC DNA]</scope>
    <source>
        <strain evidence="2 3">PP10</strain>
    </source>
</reference>
<keyword evidence="1" id="KW-0472">Membrane</keyword>
<gene>
    <name evidence="2" type="ORF">SHI21_00915</name>
</gene>
<keyword evidence="1" id="KW-1133">Transmembrane helix</keyword>
<proteinExistence type="predicted"/>
<comment type="caution">
    <text evidence="2">The sequence shown here is derived from an EMBL/GenBank/DDBJ whole genome shotgun (WGS) entry which is preliminary data.</text>
</comment>
<name>A0ABU5VNX9_9BACT</name>
<evidence type="ECO:0008006" key="4">
    <source>
        <dbReference type="Google" id="ProtNLM"/>
    </source>
</evidence>
<dbReference type="RefSeq" id="WP_323574227.1">
    <property type="nucleotide sequence ID" value="NZ_JAYGJQ010000001.1"/>
</dbReference>
<organism evidence="2 3">
    <name type="scientific">Bacteriovorax antarcticus</name>
    <dbReference type="NCBI Taxonomy" id="3088717"/>
    <lineage>
        <taxon>Bacteria</taxon>
        <taxon>Pseudomonadati</taxon>
        <taxon>Bdellovibrionota</taxon>
        <taxon>Bacteriovoracia</taxon>
        <taxon>Bacteriovoracales</taxon>
        <taxon>Bacteriovoracaceae</taxon>
        <taxon>Bacteriovorax</taxon>
    </lineage>
</organism>
<evidence type="ECO:0000313" key="2">
    <source>
        <dbReference type="EMBL" id="MEA9354744.1"/>
    </source>
</evidence>
<protein>
    <recommendedName>
        <fullName evidence="4">PilZ domain-containing protein</fullName>
    </recommendedName>
</protein>
<feature type="transmembrane region" description="Helical" evidence="1">
    <location>
        <begin position="17"/>
        <end position="34"/>
    </location>
</feature>
<evidence type="ECO:0000256" key="1">
    <source>
        <dbReference type="SAM" id="Phobius"/>
    </source>
</evidence>
<sequence>METIEQTFKSETKTIKFLMRAFFFLIHLAIMTEFVDNPKFRIGLRLAFFLWLAKPYYKTIKHRYYTYWTFSALLFVYLLFKIYEQFYVLDNEHIGILYLISSLLLIIKMYLLSSPIYYPQISWWEYDFRYRDDLKISVKSGEHDFSARLTDLRRQAGCVAMFEEIKLGEEIIVNAALDEDNVLLRGIVMSKRRDVIGRPLIYGVQFKFDSKSNKKRYIALERLWKKQKHSKRKMKFAHV</sequence>